<dbReference type="Proteomes" id="UP001219525">
    <property type="component" value="Unassembled WGS sequence"/>
</dbReference>
<dbReference type="EMBL" id="JARJCW010000002">
    <property type="protein sequence ID" value="KAJ7228840.1"/>
    <property type="molecule type" value="Genomic_DNA"/>
</dbReference>
<dbReference type="SUPFAM" id="SSF53448">
    <property type="entry name" value="Nucleotide-diphospho-sugar transferases"/>
    <property type="match status" value="1"/>
</dbReference>
<gene>
    <name evidence="1" type="ORF">GGX14DRAFT_345173</name>
</gene>
<comment type="caution">
    <text evidence="1">The sequence shown here is derived from an EMBL/GenBank/DDBJ whole genome shotgun (WGS) entry which is preliminary data.</text>
</comment>
<accession>A0AAD7E4T9</accession>
<dbReference type="InterPro" id="IPR029044">
    <property type="entry name" value="Nucleotide-diphossugar_trans"/>
</dbReference>
<proteinExistence type="predicted"/>
<evidence type="ECO:0000313" key="2">
    <source>
        <dbReference type="Proteomes" id="UP001219525"/>
    </source>
</evidence>
<dbReference type="AlphaFoldDB" id="A0AAD7E4T9"/>
<sequence length="229" mass="25696">MELATLLRPLLAVSVALCAALLFDGKALRFINRSPAAGENTRGPHPDVTAVLLNWVRLPNVVQIVSVLCGEQLDDVLKEIVVWNNNYMRPLVYDDFVDSNCSSSKLQIYNSPENLYFQARFIACANASTTYCFIQDDDYLVNPEIIHSLRARIASSDIFLLPPDESLSSHLLSINSPSTNITFGFSWLGYGSLILRRNAESFLELLERIGASVDEKKMADNYYSILRNR</sequence>
<organism evidence="1 2">
    <name type="scientific">Mycena pura</name>
    <dbReference type="NCBI Taxonomy" id="153505"/>
    <lineage>
        <taxon>Eukaryota</taxon>
        <taxon>Fungi</taxon>
        <taxon>Dikarya</taxon>
        <taxon>Basidiomycota</taxon>
        <taxon>Agaricomycotina</taxon>
        <taxon>Agaricomycetes</taxon>
        <taxon>Agaricomycetidae</taxon>
        <taxon>Agaricales</taxon>
        <taxon>Marasmiineae</taxon>
        <taxon>Mycenaceae</taxon>
        <taxon>Mycena</taxon>
    </lineage>
</organism>
<keyword evidence="2" id="KW-1185">Reference proteome</keyword>
<name>A0AAD7E4T9_9AGAR</name>
<evidence type="ECO:0000313" key="1">
    <source>
        <dbReference type="EMBL" id="KAJ7228840.1"/>
    </source>
</evidence>
<protein>
    <submittedName>
        <fullName evidence="1">Uncharacterized protein</fullName>
    </submittedName>
</protein>
<reference evidence="1" key="1">
    <citation type="submission" date="2023-03" db="EMBL/GenBank/DDBJ databases">
        <title>Massive genome expansion in bonnet fungi (Mycena s.s.) driven by repeated elements and novel gene families across ecological guilds.</title>
        <authorList>
            <consortium name="Lawrence Berkeley National Laboratory"/>
            <person name="Harder C.B."/>
            <person name="Miyauchi S."/>
            <person name="Viragh M."/>
            <person name="Kuo A."/>
            <person name="Thoen E."/>
            <person name="Andreopoulos B."/>
            <person name="Lu D."/>
            <person name="Skrede I."/>
            <person name="Drula E."/>
            <person name="Henrissat B."/>
            <person name="Morin E."/>
            <person name="Kohler A."/>
            <person name="Barry K."/>
            <person name="LaButti K."/>
            <person name="Morin E."/>
            <person name="Salamov A."/>
            <person name="Lipzen A."/>
            <person name="Mereny Z."/>
            <person name="Hegedus B."/>
            <person name="Baldrian P."/>
            <person name="Stursova M."/>
            <person name="Weitz H."/>
            <person name="Taylor A."/>
            <person name="Grigoriev I.V."/>
            <person name="Nagy L.G."/>
            <person name="Martin F."/>
            <person name="Kauserud H."/>
        </authorList>
    </citation>
    <scope>NUCLEOTIDE SEQUENCE</scope>
    <source>
        <strain evidence="1">9144</strain>
    </source>
</reference>